<reference evidence="2" key="1">
    <citation type="submission" date="2022-08" db="EMBL/GenBank/DDBJ databases">
        <authorList>
            <consortium name="DOE Joint Genome Institute"/>
            <person name="Min B."/>
            <person name="Riley R."/>
            <person name="Sierra-Patev S."/>
            <person name="Naranjo-Ortiz M."/>
            <person name="Looney B."/>
            <person name="Konkel Z."/>
            <person name="Slot J.C."/>
            <person name="Sakamoto Y."/>
            <person name="Steenwyk J.L."/>
            <person name="Rokas A."/>
            <person name="Carro J."/>
            <person name="Camarero S."/>
            <person name="Ferreira P."/>
            <person name="Molpeceres G."/>
            <person name="Ruiz-Duenas F.J."/>
            <person name="Serrano A."/>
            <person name="Henrissat B."/>
            <person name="Drula E."/>
            <person name="Hughes K.W."/>
            <person name="Mata J.L."/>
            <person name="Ishikawa N.K."/>
            <person name="Vargas-Isla R."/>
            <person name="Ushijima S."/>
            <person name="Smith C.A."/>
            <person name="Ahrendt S."/>
            <person name="Andreopoulos W."/>
            <person name="He G."/>
            <person name="Labutti K."/>
            <person name="Lipzen A."/>
            <person name="Ng V."/>
            <person name="Sandor L."/>
            <person name="Barry K."/>
            <person name="Martinez A.T."/>
            <person name="Xiao Y."/>
            <person name="Gibbons J.G."/>
            <person name="Terashima K."/>
            <person name="Hibbett D.S."/>
            <person name="Grigoriev I.V."/>
        </authorList>
    </citation>
    <scope>NUCLEOTIDE SEQUENCE</scope>
    <source>
        <strain evidence="2">TFB9207</strain>
    </source>
</reference>
<dbReference type="EMBL" id="MU806737">
    <property type="protein sequence ID" value="KAJ3833253.1"/>
    <property type="molecule type" value="Genomic_DNA"/>
</dbReference>
<accession>A0AA38NZ04</accession>
<keyword evidence="3" id="KW-1185">Reference proteome</keyword>
<dbReference type="AlphaFoldDB" id="A0AA38NZ04"/>
<evidence type="ECO:0000313" key="2">
    <source>
        <dbReference type="EMBL" id="KAJ3833253.1"/>
    </source>
</evidence>
<gene>
    <name evidence="2" type="ORF">F5878DRAFT_654388</name>
</gene>
<evidence type="ECO:0000256" key="1">
    <source>
        <dbReference type="SAM" id="MobiDB-lite"/>
    </source>
</evidence>
<name>A0AA38NZ04_9AGAR</name>
<evidence type="ECO:0008006" key="4">
    <source>
        <dbReference type="Google" id="ProtNLM"/>
    </source>
</evidence>
<dbReference type="Proteomes" id="UP001163846">
    <property type="component" value="Unassembled WGS sequence"/>
</dbReference>
<feature type="region of interest" description="Disordered" evidence="1">
    <location>
        <begin position="644"/>
        <end position="685"/>
    </location>
</feature>
<protein>
    <recommendedName>
        <fullName evidence="4">CxC2-like cysteine cluster KDZ transposase-associated domain-containing protein</fullName>
    </recommendedName>
</protein>
<evidence type="ECO:0000313" key="3">
    <source>
        <dbReference type="Proteomes" id="UP001163846"/>
    </source>
</evidence>
<dbReference type="Pfam" id="PF18758">
    <property type="entry name" value="KDZ"/>
    <property type="match status" value="1"/>
</dbReference>
<comment type="caution">
    <text evidence="2">The sequence shown here is derived from an EMBL/GenBank/DDBJ whole genome shotgun (WGS) entry which is preliminary data.</text>
</comment>
<feature type="compositionally biased region" description="Acidic residues" evidence="1">
    <location>
        <begin position="653"/>
        <end position="674"/>
    </location>
</feature>
<dbReference type="InterPro" id="IPR040521">
    <property type="entry name" value="KDZ"/>
</dbReference>
<dbReference type="PANTHER" id="PTHR33096:SF1">
    <property type="entry name" value="CXC1-LIKE CYSTEINE CLUSTER ASSOCIATED WITH KDZ TRANSPOSASES DOMAIN-CONTAINING PROTEIN"/>
    <property type="match status" value="1"/>
</dbReference>
<sequence length="685" mass="78376">MSIKAFVKSICDIQAVPFKPYLQVQFSIAFDLYLNVLSLVKNRVLVALGRDSPDWRLANACPCCLYHVDGEPELRFRLLATWDGNNSLKRLRRTERTDTIDDMPHLGKSKERTDTRQAGGDYYLSREEVDKWSKDLREPRVSEFFEASKNSLDEAEESSCADRWKNLSEELTTKMWGVYEETGIFLSLCRHSFVLLVVDMVNSGELAKYPLAILDRLFDVIGEDIGMGYDIGCGFGTTIATSPLGEKAKCLRFASLVGAFHGHAHSRLCQTSHLCTYINGVGLEHLEQCEPWFSASNELASTVRHMNTFHRRQAIARYCYHHDNFEAYSRLSKFIVDNYKQALEIEATRPALAKTMNDLGISSADTFEEWLKEERDYLNGLKREPAEETLQMEYYQKLVKLQDAELSTSINIWIHYTPDGVDQTRKVETQRRHAIESRDDLKAEVQLLELRLGIKDRWVSGSEEWERVKKMVAMAKYQKALDKLEGLVVARLFELTKLNMSCTGYKLRKHIANALKTRSQAIRTAVNTYNDAASELNRPTLTWDEVLDYTFLSDFDLLREARRDVRSEPWAQPAGRLALDQYYKLTYIQLKAKEIQKYGWERARCNDLHIIRLQKLAKIPGFTGSLTPGHGALYPLIQAATVGPLKSTTPNDHDDDQDGPPLEEDSDDEDDELTELTTVLQISSD</sequence>
<proteinExistence type="predicted"/>
<dbReference type="PANTHER" id="PTHR33096">
    <property type="entry name" value="CXC2 DOMAIN-CONTAINING PROTEIN"/>
    <property type="match status" value="1"/>
</dbReference>
<organism evidence="2 3">
    <name type="scientific">Lentinula raphanica</name>
    <dbReference type="NCBI Taxonomy" id="153919"/>
    <lineage>
        <taxon>Eukaryota</taxon>
        <taxon>Fungi</taxon>
        <taxon>Dikarya</taxon>
        <taxon>Basidiomycota</taxon>
        <taxon>Agaricomycotina</taxon>
        <taxon>Agaricomycetes</taxon>
        <taxon>Agaricomycetidae</taxon>
        <taxon>Agaricales</taxon>
        <taxon>Marasmiineae</taxon>
        <taxon>Omphalotaceae</taxon>
        <taxon>Lentinula</taxon>
    </lineage>
</organism>